<dbReference type="EMBL" id="BK015047">
    <property type="protein sequence ID" value="DAD88773.1"/>
    <property type="molecule type" value="Genomic_DNA"/>
</dbReference>
<name>A0A8S5N285_9CAUD</name>
<proteinExistence type="predicted"/>
<sequence length="118" mass="12776">MNKYVEAALESYETIKKELKTFTRANTDFELAIDDGGYPLTFTFTPSVDSAQASMFEPDENGAVGSLRVICSSAGAGVDLGLKCHIQAEVLKKLLSRCQVCAEASLHAFKAGRCADYE</sequence>
<reference evidence="1" key="1">
    <citation type="journal article" date="2021" name="Proc. Natl. Acad. Sci. U.S.A.">
        <title>A Catalog of Tens of Thousands of Viruses from Human Metagenomes Reveals Hidden Associations with Chronic Diseases.</title>
        <authorList>
            <person name="Tisza M.J."/>
            <person name="Buck C.B."/>
        </authorList>
    </citation>
    <scope>NUCLEOTIDE SEQUENCE</scope>
    <source>
        <strain evidence="1">CtZSu31</strain>
    </source>
</reference>
<protein>
    <submittedName>
        <fullName evidence="1">Uncharacterized protein</fullName>
    </submittedName>
</protein>
<accession>A0A8S5N285</accession>
<organism evidence="1">
    <name type="scientific">Myoviridae sp. ctZSu31</name>
    <dbReference type="NCBI Taxonomy" id="2826665"/>
    <lineage>
        <taxon>Viruses</taxon>
        <taxon>Duplodnaviria</taxon>
        <taxon>Heunggongvirae</taxon>
        <taxon>Uroviricota</taxon>
        <taxon>Caudoviricetes</taxon>
    </lineage>
</organism>
<evidence type="ECO:0000313" key="1">
    <source>
        <dbReference type="EMBL" id="DAD88773.1"/>
    </source>
</evidence>